<sequence>MSGVYRSSHRSHYATSFAVHMIPNTTTIFTSTAISVDRLTTLALRLAYRNVVTLRRVRAAVFCFGC</sequence>
<keyword evidence="2" id="KW-1185">Reference proteome</keyword>
<evidence type="ECO:0000313" key="1">
    <source>
        <dbReference type="EMBL" id="RMX59842.1"/>
    </source>
</evidence>
<organism evidence="1 2">
    <name type="scientific">Pocillopora damicornis</name>
    <name type="common">Cauliflower coral</name>
    <name type="synonym">Millepora damicornis</name>
    <dbReference type="NCBI Taxonomy" id="46731"/>
    <lineage>
        <taxon>Eukaryota</taxon>
        <taxon>Metazoa</taxon>
        <taxon>Cnidaria</taxon>
        <taxon>Anthozoa</taxon>
        <taxon>Hexacorallia</taxon>
        <taxon>Scleractinia</taxon>
        <taxon>Astrocoeniina</taxon>
        <taxon>Pocilloporidae</taxon>
        <taxon>Pocillopora</taxon>
    </lineage>
</organism>
<dbReference type="AlphaFoldDB" id="A0A3M6V1R8"/>
<reference evidence="1 2" key="1">
    <citation type="journal article" date="2018" name="Sci. Rep.">
        <title>Comparative analysis of the Pocillopora damicornis genome highlights role of immune system in coral evolution.</title>
        <authorList>
            <person name="Cunning R."/>
            <person name="Bay R.A."/>
            <person name="Gillette P."/>
            <person name="Baker A.C."/>
            <person name="Traylor-Knowles N."/>
        </authorList>
    </citation>
    <scope>NUCLEOTIDE SEQUENCE [LARGE SCALE GENOMIC DNA]</scope>
    <source>
        <strain evidence="1">RSMAS</strain>
        <tissue evidence="1">Whole animal</tissue>
    </source>
</reference>
<gene>
    <name evidence="1" type="ORF">pdam_00020334</name>
</gene>
<dbReference type="EMBL" id="RCHS01000268">
    <property type="protein sequence ID" value="RMX59842.1"/>
    <property type="molecule type" value="Genomic_DNA"/>
</dbReference>
<proteinExistence type="predicted"/>
<feature type="non-terminal residue" evidence="1">
    <location>
        <position position="66"/>
    </location>
</feature>
<protein>
    <recommendedName>
        <fullName evidence="3">G-protein coupled receptors family 1 profile domain-containing protein</fullName>
    </recommendedName>
</protein>
<dbReference type="Proteomes" id="UP000275408">
    <property type="component" value="Unassembled WGS sequence"/>
</dbReference>
<evidence type="ECO:0008006" key="3">
    <source>
        <dbReference type="Google" id="ProtNLM"/>
    </source>
</evidence>
<name>A0A3M6V1R8_POCDA</name>
<comment type="caution">
    <text evidence="1">The sequence shown here is derived from an EMBL/GenBank/DDBJ whole genome shotgun (WGS) entry which is preliminary data.</text>
</comment>
<accession>A0A3M6V1R8</accession>
<evidence type="ECO:0000313" key="2">
    <source>
        <dbReference type="Proteomes" id="UP000275408"/>
    </source>
</evidence>